<evidence type="ECO:0000313" key="3">
    <source>
        <dbReference type="EMBL" id="KAG0558120.1"/>
    </source>
</evidence>
<comment type="subcellular location">
    <subcellularLocation>
        <location evidence="1">Membrane</location>
        <topology evidence="1">Multi-pass membrane protein</topology>
    </subcellularLocation>
</comment>
<dbReference type="InterPro" id="IPR025564">
    <property type="entry name" value="CAAD_dom"/>
</dbReference>
<reference evidence="3" key="1">
    <citation type="submission" date="2020-06" db="EMBL/GenBank/DDBJ databases">
        <title>WGS assembly of Ceratodon purpureus strain R40.</title>
        <authorList>
            <person name="Carey S.B."/>
            <person name="Jenkins J."/>
            <person name="Shu S."/>
            <person name="Lovell J.T."/>
            <person name="Sreedasyam A."/>
            <person name="Maumus F."/>
            <person name="Tiley G.P."/>
            <person name="Fernandez-Pozo N."/>
            <person name="Barry K."/>
            <person name="Chen C."/>
            <person name="Wang M."/>
            <person name="Lipzen A."/>
            <person name="Daum C."/>
            <person name="Saski C.A."/>
            <person name="Payton A.C."/>
            <person name="Mcbreen J.C."/>
            <person name="Conrad R.E."/>
            <person name="Kollar L.M."/>
            <person name="Olsson S."/>
            <person name="Huttunen S."/>
            <person name="Landis J.B."/>
            <person name="Wickett N.J."/>
            <person name="Johnson M.G."/>
            <person name="Rensing S.A."/>
            <person name="Grimwood J."/>
            <person name="Schmutz J."/>
            <person name="Mcdaniel S.F."/>
        </authorList>
    </citation>
    <scope>NUCLEOTIDE SEQUENCE</scope>
    <source>
        <strain evidence="3">R40</strain>
    </source>
</reference>
<gene>
    <name evidence="3" type="ORF">KC19_10G006100</name>
</gene>
<feature type="domain" description="Cyanobacterial aminoacyl-tRNA synthetase CAAD" evidence="2">
    <location>
        <begin position="17"/>
        <end position="40"/>
    </location>
</feature>
<dbReference type="GO" id="GO:0016020">
    <property type="term" value="C:membrane"/>
    <property type="evidence" value="ECO:0007669"/>
    <property type="project" value="UniProtKB-SubCell"/>
</dbReference>
<evidence type="ECO:0000313" key="4">
    <source>
        <dbReference type="Proteomes" id="UP000822688"/>
    </source>
</evidence>
<sequence>MVCVGDDGDRRCGSENLPKFMELIGLGYSAWFVYRYLLFQCSLVEGAYVSEDAMLVYYITESLKGIRQLQLNGQAEMLGGLSKSSRS</sequence>
<accession>A0A8T0GGH1</accession>
<comment type="caution">
    <text evidence="3">The sequence shown here is derived from an EMBL/GenBank/DDBJ whole genome shotgun (WGS) entry which is preliminary data.</text>
</comment>
<name>A0A8T0GGH1_CERPU</name>
<dbReference type="Pfam" id="PF14159">
    <property type="entry name" value="CAAD"/>
    <property type="match status" value="1"/>
</dbReference>
<dbReference type="EMBL" id="CM026431">
    <property type="protein sequence ID" value="KAG0558120.1"/>
    <property type="molecule type" value="Genomic_DNA"/>
</dbReference>
<dbReference type="AlphaFoldDB" id="A0A8T0GGH1"/>
<protein>
    <recommendedName>
        <fullName evidence="2">Cyanobacterial aminoacyl-tRNA synthetase CAAD domain-containing protein</fullName>
    </recommendedName>
</protein>
<keyword evidence="4" id="KW-1185">Reference proteome</keyword>
<proteinExistence type="predicted"/>
<evidence type="ECO:0000259" key="2">
    <source>
        <dbReference type="Pfam" id="PF14159"/>
    </source>
</evidence>
<dbReference type="Proteomes" id="UP000822688">
    <property type="component" value="Chromosome 10"/>
</dbReference>
<organism evidence="3 4">
    <name type="scientific">Ceratodon purpureus</name>
    <name type="common">Fire moss</name>
    <name type="synonym">Dicranum purpureum</name>
    <dbReference type="NCBI Taxonomy" id="3225"/>
    <lineage>
        <taxon>Eukaryota</taxon>
        <taxon>Viridiplantae</taxon>
        <taxon>Streptophyta</taxon>
        <taxon>Embryophyta</taxon>
        <taxon>Bryophyta</taxon>
        <taxon>Bryophytina</taxon>
        <taxon>Bryopsida</taxon>
        <taxon>Dicranidae</taxon>
        <taxon>Pseudoditrichales</taxon>
        <taxon>Ditrichaceae</taxon>
        <taxon>Ceratodon</taxon>
    </lineage>
</organism>
<evidence type="ECO:0000256" key="1">
    <source>
        <dbReference type="ARBA" id="ARBA00004141"/>
    </source>
</evidence>